<organism evidence="1 2">
    <name type="scientific">Rhododendron molle</name>
    <name type="common">Chinese azalea</name>
    <name type="synonym">Azalea mollis</name>
    <dbReference type="NCBI Taxonomy" id="49168"/>
    <lineage>
        <taxon>Eukaryota</taxon>
        <taxon>Viridiplantae</taxon>
        <taxon>Streptophyta</taxon>
        <taxon>Embryophyta</taxon>
        <taxon>Tracheophyta</taxon>
        <taxon>Spermatophyta</taxon>
        <taxon>Magnoliopsida</taxon>
        <taxon>eudicotyledons</taxon>
        <taxon>Gunneridae</taxon>
        <taxon>Pentapetalae</taxon>
        <taxon>asterids</taxon>
        <taxon>Ericales</taxon>
        <taxon>Ericaceae</taxon>
        <taxon>Ericoideae</taxon>
        <taxon>Rhodoreae</taxon>
        <taxon>Rhododendron</taxon>
    </lineage>
</organism>
<sequence>MLAQEGDDGVEKAVYYFSKKMVGSEERYAPLGKTCWALVWASKKLRHYMLAYPFLFEKPALTGRMAQWLLMLGKFELKYVTRKFVKGRAIAEFLADYPVEGEKDVEFKFPDEDITTIAEDA</sequence>
<accession>A0ACC0NC72</accession>
<dbReference type="EMBL" id="CM046393">
    <property type="protein sequence ID" value="KAI8550830.1"/>
    <property type="molecule type" value="Genomic_DNA"/>
</dbReference>
<name>A0ACC0NC72_RHOML</name>
<comment type="caution">
    <text evidence="1">The sequence shown here is derived from an EMBL/GenBank/DDBJ whole genome shotgun (WGS) entry which is preliminary data.</text>
</comment>
<protein>
    <submittedName>
        <fullName evidence="1">Uncharacterized protein</fullName>
    </submittedName>
</protein>
<gene>
    <name evidence="1" type="ORF">RHMOL_Rhmol06G0138100</name>
</gene>
<dbReference type="Proteomes" id="UP001062846">
    <property type="component" value="Chromosome 6"/>
</dbReference>
<reference evidence="1" key="1">
    <citation type="submission" date="2022-02" db="EMBL/GenBank/DDBJ databases">
        <title>Plant Genome Project.</title>
        <authorList>
            <person name="Zhang R.-G."/>
        </authorList>
    </citation>
    <scope>NUCLEOTIDE SEQUENCE</scope>
    <source>
        <strain evidence="1">AT1</strain>
    </source>
</reference>
<keyword evidence="2" id="KW-1185">Reference proteome</keyword>
<proteinExistence type="predicted"/>
<evidence type="ECO:0000313" key="1">
    <source>
        <dbReference type="EMBL" id="KAI8550830.1"/>
    </source>
</evidence>
<evidence type="ECO:0000313" key="2">
    <source>
        <dbReference type="Proteomes" id="UP001062846"/>
    </source>
</evidence>